<dbReference type="Proteomes" id="UP000198670">
    <property type="component" value="Unassembled WGS sequence"/>
</dbReference>
<evidence type="ECO:0000313" key="2">
    <source>
        <dbReference type="Proteomes" id="UP000198670"/>
    </source>
</evidence>
<dbReference type="RefSeq" id="WP_090626002.1">
    <property type="nucleotide sequence ID" value="NZ_FOQO01000003.1"/>
</dbReference>
<keyword evidence="2" id="KW-1185">Reference proteome</keyword>
<dbReference type="OrthoDB" id="6400902at2"/>
<reference evidence="1 2" key="1">
    <citation type="submission" date="2016-10" db="EMBL/GenBank/DDBJ databases">
        <authorList>
            <person name="de Groot N.N."/>
        </authorList>
    </citation>
    <scope>NUCLEOTIDE SEQUENCE [LARGE SCALE GENOMIC DNA]</scope>
    <source>
        <strain evidence="1 2">RK1</strain>
    </source>
</reference>
<protein>
    <submittedName>
        <fullName evidence="1">Uncharacterized protein</fullName>
    </submittedName>
</protein>
<evidence type="ECO:0000313" key="1">
    <source>
        <dbReference type="EMBL" id="SFI30153.1"/>
    </source>
</evidence>
<dbReference type="STRING" id="1477437.SAMN05444682_103207"/>
<accession>A0A1I3H3F3</accession>
<name>A0A1I3H3F3_9SPHI</name>
<dbReference type="AlphaFoldDB" id="A0A1I3H3F3"/>
<proteinExistence type="predicted"/>
<gene>
    <name evidence="1" type="ORF">SAMN05444682_103207</name>
</gene>
<dbReference type="EMBL" id="FOQO01000003">
    <property type="protein sequence ID" value="SFI30153.1"/>
    <property type="molecule type" value="Genomic_DNA"/>
</dbReference>
<sequence>MRRHGLWILSAFFLSAFVQPPTTYYSSRALRNQALNPATGGKEYTIRDDHGQPMSVASRMGTDGLPYWYYRIFTPVCLTGECRPIDIGIYWHFSGRYLGIEIYREPLTKTDHSEFSPLDYDRLESILQNEWSDLREYTAEELVEPTDKANDQPQVDGVTGATRKAISEAAVKDAVYTTHTIWHLIHVGEPEQLALLALSKMANEPTLAHRLLATEDMENRNFVLRGVIDGHLDVDSVIEKSILQGLSAEDNTYRDLAFKALSRLNLSTLSLQKALSTAYPQLEAGEKVRLLTALEQTDALHPALQTVLSAEFTSDTQPWVLIKILSLFRQTGALLTDEEQSTIRGVETSHTALQKALKDFFE</sequence>
<organism evidence="1 2">
    <name type="scientific">Parapedobacter indicus</name>
    <dbReference type="NCBI Taxonomy" id="1477437"/>
    <lineage>
        <taxon>Bacteria</taxon>
        <taxon>Pseudomonadati</taxon>
        <taxon>Bacteroidota</taxon>
        <taxon>Sphingobacteriia</taxon>
        <taxon>Sphingobacteriales</taxon>
        <taxon>Sphingobacteriaceae</taxon>
        <taxon>Parapedobacter</taxon>
    </lineage>
</organism>